<dbReference type="AlphaFoldDB" id="A0A482WZI2"/>
<feature type="region of interest" description="Disordered" evidence="1">
    <location>
        <begin position="15"/>
        <end position="67"/>
    </location>
</feature>
<reference evidence="2 3" key="1">
    <citation type="journal article" date="2017" name="Gigascience">
        <title>Genome sequence of the small brown planthopper, Laodelphax striatellus.</title>
        <authorList>
            <person name="Zhu J."/>
            <person name="Jiang F."/>
            <person name="Wang X."/>
            <person name="Yang P."/>
            <person name="Bao Y."/>
            <person name="Zhao W."/>
            <person name="Wang W."/>
            <person name="Lu H."/>
            <person name="Wang Q."/>
            <person name="Cui N."/>
            <person name="Li J."/>
            <person name="Chen X."/>
            <person name="Luo L."/>
            <person name="Yu J."/>
            <person name="Kang L."/>
            <person name="Cui F."/>
        </authorList>
    </citation>
    <scope>NUCLEOTIDE SEQUENCE [LARGE SCALE GENOMIC DNA]</scope>
    <source>
        <strain evidence="2">Lst14</strain>
    </source>
</reference>
<dbReference type="Proteomes" id="UP000291343">
    <property type="component" value="Unassembled WGS sequence"/>
</dbReference>
<proteinExistence type="predicted"/>
<feature type="compositionally biased region" description="Basic and acidic residues" evidence="1">
    <location>
        <begin position="15"/>
        <end position="25"/>
    </location>
</feature>
<evidence type="ECO:0000256" key="1">
    <source>
        <dbReference type="SAM" id="MobiDB-lite"/>
    </source>
</evidence>
<organism evidence="2 3">
    <name type="scientific">Laodelphax striatellus</name>
    <name type="common">Small brown planthopper</name>
    <name type="synonym">Delphax striatella</name>
    <dbReference type="NCBI Taxonomy" id="195883"/>
    <lineage>
        <taxon>Eukaryota</taxon>
        <taxon>Metazoa</taxon>
        <taxon>Ecdysozoa</taxon>
        <taxon>Arthropoda</taxon>
        <taxon>Hexapoda</taxon>
        <taxon>Insecta</taxon>
        <taxon>Pterygota</taxon>
        <taxon>Neoptera</taxon>
        <taxon>Paraneoptera</taxon>
        <taxon>Hemiptera</taxon>
        <taxon>Auchenorrhyncha</taxon>
        <taxon>Fulgoroidea</taxon>
        <taxon>Delphacidae</taxon>
        <taxon>Criomorphinae</taxon>
        <taxon>Laodelphax</taxon>
    </lineage>
</organism>
<feature type="compositionally biased region" description="Acidic residues" evidence="1">
    <location>
        <begin position="39"/>
        <end position="63"/>
    </location>
</feature>
<protein>
    <submittedName>
        <fullName evidence="2">Uncharacterized protein</fullName>
    </submittedName>
</protein>
<dbReference type="InParanoid" id="A0A482WZI2"/>
<evidence type="ECO:0000313" key="2">
    <source>
        <dbReference type="EMBL" id="RZF38752.1"/>
    </source>
</evidence>
<dbReference type="EMBL" id="QKKF02021753">
    <property type="protein sequence ID" value="RZF38752.1"/>
    <property type="molecule type" value="Genomic_DNA"/>
</dbReference>
<sequence>MNNFSSFVIGCRWGLSDRDRMETQSEKPLSAQPHSPPMGEEDMMEVGDGSEEADEEEEEEEAEQPSIIMTLATSNSEHYSFFMH</sequence>
<evidence type="ECO:0000313" key="3">
    <source>
        <dbReference type="Proteomes" id="UP000291343"/>
    </source>
</evidence>
<gene>
    <name evidence="2" type="ORF">LSTR_LSTR016100</name>
</gene>
<keyword evidence="3" id="KW-1185">Reference proteome</keyword>
<name>A0A482WZI2_LAOST</name>
<comment type="caution">
    <text evidence="2">The sequence shown here is derived from an EMBL/GenBank/DDBJ whole genome shotgun (WGS) entry which is preliminary data.</text>
</comment>
<accession>A0A482WZI2</accession>